<keyword evidence="2" id="KW-1185">Reference proteome</keyword>
<dbReference type="EMBL" id="PVUE01000010">
    <property type="protein sequence ID" value="PRZ41365.1"/>
    <property type="molecule type" value="Genomic_DNA"/>
</dbReference>
<evidence type="ECO:0000313" key="2">
    <source>
        <dbReference type="Proteomes" id="UP000237752"/>
    </source>
</evidence>
<protein>
    <submittedName>
        <fullName evidence="1">Uncharacterized protein</fullName>
    </submittedName>
</protein>
<dbReference type="Proteomes" id="UP000237752">
    <property type="component" value="Unassembled WGS sequence"/>
</dbReference>
<gene>
    <name evidence="1" type="ORF">CLV47_11092</name>
</gene>
<proteinExistence type="predicted"/>
<name>A0A2T0ZYD4_9ACTN</name>
<organism evidence="1 2">
    <name type="scientific">Antricoccus suffuscus</name>
    <dbReference type="NCBI Taxonomy" id="1629062"/>
    <lineage>
        <taxon>Bacteria</taxon>
        <taxon>Bacillati</taxon>
        <taxon>Actinomycetota</taxon>
        <taxon>Actinomycetes</taxon>
        <taxon>Geodermatophilales</taxon>
        <taxon>Antricoccaceae</taxon>
        <taxon>Antricoccus</taxon>
    </lineage>
</organism>
<sequence length="87" mass="9150">MVGGMLIDCKSCQAVPAACEDCVVTVLLGPLNGQAPSDGELDATERRAFDALVEGGVLSETWRTTAEVTMTPRTAPAGSPRRWRSTA</sequence>
<comment type="caution">
    <text evidence="1">The sequence shown here is derived from an EMBL/GenBank/DDBJ whole genome shotgun (WGS) entry which is preliminary data.</text>
</comment>
<reference evidence="1 2" key="1">
    <citation type="submission" date="2018-03" db="EMBL/GenBank/DDBJ databases">
        <title>Genomic Encyclopedia of Archaeal and Bacterial Type Strains, Phase II (KMG-II): from individual species to whole genera.</title>
        <authorList>
            <person name="Goeker M."/>
        </authorList>
    </citation>
    <scope>NUCLEOTIDE SEQUENCE [LARGE SCALE GENOMIC DNA]</scope>
    <source>
        <strain evidence="1 2">DSM 100065</strain>
    </source>
</reference>
<dbReference type="AlphaFoldDB" id="A0A2T0ZYD4"/>
<accession>A0A2T0ZYD4</accession>
<evidence type="ECO:0000313" key="1">
    <source>
        <dbReference type="EMBL" id="PRZ41365.1"/>
    </source>
</evidence>